<evidence type="ECO:0000256" key="1">
    <source>
        <dbReference type="SAM" id="SignalP"/>
    </source>
</evidence>
<dbReference type="SUPFAM" id="SSF51556">
    <property type="entry name" value="Metallo-dependent hydrolases"/>
    <property type="match status" value="1"/>
</dbReference>
<dbReference type="Gene3D" id="3.20.20.140">
    <property type="entry name" value="Metal-dependent hydrolases"/>
    <property type="match status" value="1"/>
</dbReference>
<dbReference type="AlphaFoldDB" id="A0A6C0U9W6"/>
<dbReference type="Gene3D" id="2.30.40.10">
    <property type="entry name" value="Urease, subunit C, domain 1"/>
    <property type="match status" value="1"/>
</dbReference>
<dbReference type="GO" id="GO:0016810">
    <property type="term" value="F:hydrolase activity, acting on carbon-nitrogen (but not peptide) bonds"/>
    <property type="evidence" value="ECO:0007669"/>
    <property type="project" value="InterPro"/>
</dbReference>
<proteinExistence type="predicted"/>
<sequence>MLSMIRSYLSVLALVLGYLFCPSAIAVSDSEARATGTTSIPETYVIHAGHLLAVPGQPAEARKSIVVQDGKIVAIKEGFVDGPRVVDLSQAYVLPGLIDLHTHMSLPSLEQMNTWRLRRPEAVMLETLPRLQSMLEAGFTTVRDLGDEASIMYQLADATRRGIVTGPRIIASEPFFGIGNGYSSADTLGFRAELEPFYASRGYCESRDQCRNAVREEIRRGAGVIKIRLSYMPLVDGRIESVETVEEIKWIIDMAHQLKRTVAVHTVVGASGAPVSNAILAGADTIEHGPLGEEEIALMKEMGTAYVPTLSVARLSTQYPQLYPKIRAGAKKAAYAGVKFGFGSDFPLVSIPRSFEEFLELQAVGLTPTEAIKAATVNAADILQMSDEIGSIGPGKAADIIAVMGDPETDLRLLGNIAFVMKAGVIVKGLQ</sequence>
<dbReference type="EMBL" id="CP048711">
    <property type="protein sequence ID" value="QIB66514.1"/>
    <property type="molecule type" value="Genomic_DNA"/>
</dbReference>
<dbReference type="InterPro" id="IPR051781">
    <property type="entry name" value="Metallo-dep_Hydrolase"/>
</dbReference>
<feature type="domain" description="Amidohydrolase-related" evidence="2">
    <location>
        <begin position="92"/>
        <end position="427"/>
    </location>
</feature>
<feature type="chain" id="PRO_5025628032" evidence="1">
    <location>
        <begin position="27"/>
        <end position="431"/>
    </location>
</feature>
<reference evidence="3 4" key="1">
    <citation type="submission" date="2020-02" db="EMBL/GenBank/DDBJ databases">
        <title>Genome sequencing for Kineobactrum sp. M2.</title>
        <authorList>
            <person name="Park S.-J."/>
        </authorList>
    </citation>
    <scope>NUCLEOTIDE SEQUENCE [LARGE SCALE GENOMIC DNA]</scope>
    <source>
        <strain evidence="3 4">M2</strain>
    </source>
</reference>
<dbReference type="InterPro" id="IPR032466">
    <property type="entry name" value="Metal_Hydrolase"/>
</dbReference>
<dbReference type="KEGG" id="kim:G3T16_15030"/>
<evidence type="ECO:0000259" key="2">
    <source>
        <dbReference type="Pfam" id="PF01979"/>
    </source>
</evidence>
<dbReference type="SUPFAM" id="SSF51338">
    <property type="entry name" value="Composite domain of metallo-dependent hydrolases"/>
    <property type="match status" value="1"/>
</dbReference>
<dbReference type="PANTHER" id="PTHR43135:SF3">
    <property type="entry name" value="ALPHA-D-RIBOSE 1-METHYLPHOSPHONATE 5-TRIPHOSPHATE DIPHOSPHATASE"/>
    <property type="match status" value="1"/>
</dbReference>
<evidence type="ECO:0000313" key="4">
    <source>
        <dbReference type="Proteomes" id="UP000477680"/>
    </source>
</evidence>
<dbReference type="InterPro" id="IPR011059">
    <property type="entry name" value="Metal-dep_hydrolase_composite"/>
</dbReference>
<evidence type="ECO:0000313" key="3">
    <source>
        <dbReference type="EMBL" id="QIB66514.1"/>
    </source>
</evidence>
<feature type="signal peptide" evidence="1">
    <location>
        <begin position="1"/>
        <end position="26"/>
    </location>
</feature>
<dbReference type="InterPro" id="IPR006680">
    <property type="entry name" value="Amidohydro-rel"/>
</dbReference>
<dbReference type="Pfam" id="PF01979">
    <property type="entry name" value="Amidohydro_1"/>
    <property type="match status" value="1"/>
</dbReference>
<keyword evidence="1" id="KW-0732">Signal</keyword>
<keyword evidence="4" id="KW-1185">Reference proteome</keyword>
<dbReference type="RefSeq" id="WP_163495948.1">
    <property type="nucleotide sequence ID" value="NZ_CP048711.1"/>
</dbReference>
<gene>
    <name evidence="3" type="ORF">G3T16_15030</name>
</gene>
<accession>A0A6C0U9W6</accession>
<dbReference type="Proteomes" id="UP000477680">
    <property type="component" value="Chromosome"/>
</dbReference>
<organism evidence="3 4">
    <name type="scientific">Kineobactrum salinum</name>
    <dbReference type="NCBI Taxonomy" id="2708301"/>
    <lineage>
        <taxon>Bacteria</taxon>
        <taxon>Pseudomonadati</taxon>
        <taxon>Pseudomonadota</taxon>
        <taxon>Gammaproteobacteria</taxon>
        <taxon>Cellvibrionales</taxon>
        <taxon>Halieaceae</taxon>
        <taxon>Kineobactrum</taxon>
    </lineage>
</organism>
<keyword evidence="3" id="KW-0378">Hydrolase</keyword>
<dbReference type="PANTHER" id="PTHR43135">
    <property type="entry name" value="ALPHA-D-RIBOSE 1-METHYLPHOSPHONATE 5-TRIPHOSPHATE DIPHOSPHATASE"/>
    <property type="match status" value="1"/>
</dbReference>
<protein>
    <submittedName>
        <fullName evidence="3">Amidohydrolase family protein</fullName>
    </submittedName>
</protein>
<name>A0A6C0U9W6_9GAMM</name>